<name>E7C3E1_9BACT</name>
<organism evidence="1">
    <name type="scientific">uncultured Planctomycetales bacterium HF0130_29M04</name>
    <dbReference type="NCBI Taxonomy" id="723552"/>
    <lineage>
        <taxon>Bacteria</taxon>
        <taxon>Pseudomonadati</taxon>
        <taxon>Planctomycetota</taxon>
        <taxon>Planctomycetia</taxon>
        <taxon>Planctomycetales</taxon>
        <taxon>environmental samples</taxon>
    </lineage>
</organism>
<reference evidence="1" key="1">
    <citation type="submission" date="2010-01" db="EMBL/GenBank/DDBJ databases">
        <title>Genome fragments of uncultured bacteria from the North Pacific subtropical Gyre.</title>
        <authorList>
            <person name="Pham V.D."/>
            <person name="Delong E.F."/>
        </authorList>
    </citation>
    <scope>NUCLEOTIDE SEQUENCE</scope>
</reference>
<proteinExistence type="predicted"/>
<evidence type="ECO:0000313" key="1">
    <source>
        <dbReference type="EMBL" id="ADI21965.1"/>
    </source>
</evidence>
<sequence length="730" mass="79439">MNQQASATRVMNRNHWLVCIALTIVFALSGTGCNRSGDKTDSGKKAGRAAGPATFANAKLNTADSIALVEISSLGQLHRQLLSFYDQFAGQDQTNAATLQQYLEVVKNALGFNPRNLAEVEKATGINFSKPVSCSLRIPHTELGNPLPIVTFALHVPISDPVQANKLIGNLTRLAGFTVKKENTGKPTIYSLRGKNGFAAETWELFAYSIENQVLTVLFSGMDILSGTDGSEARYLAEHLLQVKAKPLNQVKHFQQTLPYLAADNQLRLFVNIKSLVKNSPLNRSPVSALANNFEAFGFTAGTQQLQAALRLANPAGVKKYLQPGDGCQQLLATADKPLAAFSASLDNPLGLFDYLLQYMDPRSWNRDKGRMQQELGVSFEQLRNLTTRGSGALLLYPAPEASNMAISVMGVVKTSDRNLTQHLLQQLAQEEGFNAIKYGKNTVWRANTSQRRGPIFAFALLDNHVLAGTAVSQIHNLVNKKGSGWKPSVGGKELVAGEVDLTSVLQWLATHREIPNELRPNLFKVMQKFASKGIQLKLKATMEDGTLVASVNLKGTTWPDGLATIAEASLQGSLEPLNQSALKLPKLHPVQGRVTLDGKPLAGARVALHQVDGEREASRVFAATSDSQGNYQIEVVYSTGTYPGAPIGGYKVTVIKVAEAELSEEEFDQKYQNTLESLKEDGEPVGLDNPAYLVDERYTSVRTTPLQLDVQEGRNSFDLELTSKPSPNN</sequence>
<evidence type="ECO:0008006" key="2">
    <source>
        <dbReference type="Google" id="ProtNLM"/>
    </source>
</evidence>
<protein>
    <recommendedName>
        <fullName evidence="2">Carboxypeptidase regulatory-like domain-containing protein</fullName>
    </recommendedName>
</protein>
<dbReference type="AlphaFoldDB" id="E7C3E1"/>
<accession>E7C3E1</accession>
<dbReference type="EMBL" id="GU567971">
    <property type="protein sequence ID" value="ADI21965.1"/>
    <property type="molecule type" value="Genomic_DNA"/>
</dbReference>